<keyword evidence="3" id="KW-1185">Reference proteome</keyword>
<dbReference type="RefSeq" id="WP_091848627.1">
    <property type="nucleotide sequence ID" value="NZ_FOHZ01000001.1"/>
</dbReference>
<evidence type="ECO:0000259" key="1">
    <source>
        <dbReference type="Pfam" id="PF00149"/>
    </source>
</evidence>
<dbReference type="SUPFAM" id="SSF56300">
    <property type="entry name" value="Metallo-dependent phosphatases"/>
    <property type="match status" value="1"/>
</dbReference>
<dbReference type="CDD" id="cd07379">
    <property type="entry name" value="MPP_239FB"/>
    <property type="match status" value="1"/>
</dbReference>
<dbReference type="InterPro" id="IPR029052">
    <property type="entry name" value="Metallo-depent_PP-like"/>
</dbReference>
<dbReference type="Proteomes" id="UP000198762">
    <property type="component" value="Unassembled WGS sequence"/>
</dbReference>
<sequence>MKLVCISDTHSMHRRIPEIPDGDVLIHAGDCLGAGTLEDVADLNDWLGTLPHRHKIVIAGNHDWVFQEAPDHARELLTNATYLEDSGIEIEGVRFWGSPWSPTFMDWAFMQDRGEPIDRYWQRIPANTNVLITHTPPNGIGDEVDTGLRYESVGCEDLLVRVRQVKPQVHIYGHIHEGYGEHARWDTRFINASTCDERYRPINPPMVVELGMGALEAETSD</sequence>
<dbReference type="AlphaFoldDB" id="A0A1H9Z8G4"/>
<dbReference type="EMBL" id="FOHZ01000001">
    <property type="protein sequence ID" value="SES77795.1"/>
    <property type="molecule type" value="Genomic_DNA"/>
</dbReference>
<evidence type="ECO:0000313" key="2">
    <source>
        <dbReference type="EMBL" id="SES77795.1"/>
    </source>
</evidence>
<dbReference type="PANTHER" id="PTHR12905:SF0">
    <property type="entry name" value="CALCINEURIN-LIKE PHOSPHOESTERASE DOMAIN-CONTAINING PROTEIN"/>
    <property type="match status" value="1"/>
</dbReference>
<dbReference type="STRING" id="430453.SAMN04487962_101515"/>
<accession>A0A1H9Z8G4</accession>
<dbReference type="Gene3D" id="3.60.21.10">
    <property type="match status" value="1"/>
</dbReference>
<organism evidence="2 3">
    <name type="scientific">Marinobacter segnicrescens</name>
    <dbReference type="NCBI Taxonomy" id="430453"/>
    <lineage>
        <taxon>Bacteria</taxon>
        <taxon>Pseudomonadati</taxon>
        <taxon>Pseudomonadota</taxon>
        <taxon>Gammaproteobacteria</taxon>
        <taxon>Pseudomonadales</taxon>
        <taxon>Marinobacteraceae</taxon>
        <taxon>Marinobacter</taxon>
    </lineage>
</organism>
<evidence type="ECO:0000313" key="3">
    <source>
        <dbReference type="Proteomes" id="UP000198762"/>
    </source>
</evidence>
<proteinExistence type="predicted"/>
<dbReference type="InterPro" id="IPR051693">
    <property type="entry name" value="UPF0046_metallophosphoest"/>
</dbReference>
<dbReference type="InterPro" id="IPR004843">
    <property type="entry name" value="Calcineurin-like_PHP"/>
</dbReference>
<dbReference type="PANTHER" id="PTHR12905">
    <property type="entry name" value="METALLOPHOSPHOESTERASE"/>
    <property type="match status" value="1"/>
</dbReference>
<feature type="domain" description="Calcineurin-like phosphoesterase" evidence="1">
    <location>
        <begin position="1"/>
        <end position="177"/>
    </location>
</feature>
<protein>
    <submittedName>
        <fullName evidence="2">Predicted phosphoesterase</fullName>
    </submittedName>
</protein>
<dbReference type="OrthoDB" id="332939at2"/>
<reference evidence="3" key="1">
    <citation type="submission" date="2016-10" db="EMBL/GenBank/DDBJ databases">
        <authorList>
            <person name="Varghese N."/>
            <person name="Submissions S."/>
        </authorList>
    </citation>
    <scope>NUCLEOTIDE SEQUENCE [LARGE SCALE GENOMIC DNA]</scope>
    <source>
        <strain evidence="3">CGMCC 1.6489</strain>
    </source>
</reference>
<dbReference type="Pfam" id="PF00149">
    <property type="entry name" value="Metallophos"/>
    <property type="match status" value="1"/>
</dbReference>
<dbReference type="GO" id="GO:0016787">
    <property type="term" value="F:hydrolase activity"/>
    <property type="evidence" value="ECO:0007669"/>
    <property type="project" value="InterPro"/>
</dbReference>
<name>A0A1H9Z8G4_9GAMM</name>
<gene>
    <name evidence="2" type="ORF">SAMN04487962_101515</name>
</gene>